<dbReference type="EC" id="1.1.5.2" evidence="7"/>
<keyword evidence="5" id="KW-1133">Transmembrane helix</keyword>
<feature type="region of interest" description="Disordered" evidence="4">
    <location>
        <begin position="388"/>
        <end position="407"/>
    </location>
</feature>
<sequence>MEIKTIARQSRLRVLVSGLLIVTGLLFLIQGGYLALLGGATYYVAAGVGILASGVLIYRSRLVGAWLFCLVYAITLGWTVWEVGSRIWGWVPRVGYLTVLAVLVCIVLPELKGGKNDPTPRLFWRKVLIGLCGVCSAIAFGLAWIPQETSYDLGNYPSAQVKSPVEANKLANVDWSEYGNKNATRYSQLNQINTSNVRDLKVAWVYRTGDLPPKGKTNKWAAETTPIKIGDGVYICTATNNLAKLDPVSGKPIWTFDAGTKYESVPYTAACRGVSYYRSETTAPDAQCHNRIVESTLDMRLIAVDADTGKPCQQFGENGQVNLLKGLGETVPGFVASTSPPVIVNGAVVVNHQVLDGQKRWAPSGVIRGYNADTGAFLWAWDVNRPGVTTEPESGEEYSRGTPNSWGPMTGDEQLGLVYVPMGNSAADYYSALRSENENRVSSSVVALDATTGKERWVFQTVHKDVWDYDIGSQSTLFDFTDKGEKVPAIIIPTKRGQTFVLDRRSGKPLTAVEERPAPAGNVPGDPRSPTQPWSVGMPRLGFPDLTEEKMWGMTPFDQMYCRTKFKQAHYVGEFTPPVIGRPWIEYPGYNGGSDWGSVSYDPLTGVLIANWNNTPMYDQLLSREESDRRGLRPIDDPKFNTSSGGAEGAGAMAETPYGIDVTPFLMPLTQVLCNEPPFGMITAINMNNQKVIWQKPLGTARANGPFGLPTYLPVEVGTPNNGGPIITAGGLVFIAAATDGLIRAIDIKTGKTVWDDVLPAGGQATPMTYSINGKQYLVITADGHHFMRTPVGDYVIAYALPE</sequence>
<dbReference type="GO" id="GO:0048038">
    <property type="term" value="F:quinone binding"/>
    <property type="evidence" value="ECO:0007669"/>
    <property type="project" value="InterPro"/>
</dbReference>
<dbReference type="NCBIfam" id="TIGR03074">
    <property type="entry name" value="PQQ_membr_DH"/>
    <property type="match status" value="1"/>
</dbReference>
<evidence type="ECO:0000313" key="7">
    <source>
        <dbReference type="EMBL" id="EIM13689.1"/>
    </source>
</evidence>
<keyword evidence="5" id="KW-0472">Membrane</keyword>
<comment type="cofactor">
    <cofactor evidence="1">
        <name>pyrroloquinoline quinone</name>
        <dbReference type="ChEBI" id="CHEBI:58442"/>
    </cofactor>
</comment>
<keyword evidence="3 7" id="KW-0560">Oxidoreductase</keyword>
<dbReference type="Gene3D" id="2.140.10.10">
    <property type="entry name" value="Quinoprotein alcohol dehydrogenase-like superfamily"/>
    <property type="match status" value="2"/>
</dbReference>
<dbReference type="Pfam" id="PF01011">
    <property type="entry name" value="PQQ"/>
    <property type="match status" value="1"/>
</dbReference>
<reference evidence="7 8" key="1">
    <citation type="journal article" date="2012" name="PLoS Genet.">
        <title>Comparative Genomics of Plant-Associated Pseudomonas spp.: Insights into Diversity and Inheritance of Traits Involved in Multitrophic Interactions.</title>
        <authorList>
            <person name="Loper J.E."/>
            <person name="Hassan K.A."/>
            <person name="Mavrodi D.V."/>
            <person name="Davis E.W.II."/>
            <person name="Lim C.K."/>
            <person name="Shaffer B.T."/>
            <person name="Elbourne L.D."/>
            <person name="Stockwell V.O."/>
            <person name="Hartney S.L."/>
            <person name="Breakwell K."/>
            <person name="Henkels M.D."/>
            <person name="Tetu S.G."/>
            <person name="Rangel L.I."/>
            <person name="Kidarsa T.A."/>
            <person name="Wilson N.L."/>
            <person name="van de Mortel J.E."/>
            <person name="Song C."/>
            <person name="Blumhagen R."/>
            <person name="Radune D."/>
            <person name="Hostetler J.B."/>
            <person name="Brinkac L.M."/>
            <person name="Durkin A.S."/>
            <person name="Kluepfel D.A."/>
            <person name="Wechter W.P."/>
            <person name="Anderson A.J."/>
            <person name="Kim Y.C."/>
            <person name="Pierson L.S.III."/>
            <person name="Pierson E.A."/>
            <person name="Lindow S.E."/>
            <person name="Kobayashi D.Y."/>
            <person name="Raaijmakers J.M."/>
            <person name="Weller D.M."/>
            <person name="Thomashow L.S."/>
            <person name="Allen A.E."/>
            <person name="Paulsen I.T."/>
        </authorList>
    </citation>
    <scope>NUCLEOTIDE SEQUENCE [LARGE SCALE GENOMIC DNA]</scope>
    <source>
        <strain evidence="7 8">O6</strain>
    </source>
</reference>
<feature type="transmembrane region" description="Helical" evidence="5">
    <location>
        <begin position="65"/>
        <end position="81"/>
    </location>
</feature>
<dbReference type="SMART" id="SM00564">
    <property type="entry name" value="PQQ"/>
    <property type="match status" value="4"/>
</dbReference>
<evidence type="ECO:0000313" key="8">
    <source>
        <dbReference type="Proteomes" id="UP000003790"/>
    </source>
</evidence>
<keyword evidence="5" id="KW-0812">Transmembrane</keyword>
<feature type="transmembrane region" description="Helical" evidence="5">
    <location>
        <begin position="93"/>
        <end position="111"/>
    </location>
</feature>
<dbReference type="SUPFAM" id="SSF50998">
    <property type="entry name" value="Quinoprotein alcohol dehydrogenase-like"/>
    <property type="match status" value="1"/>
</dbReference>
<evidence type="ECO:0000256" key="1">
    <source>
        <dbReference type="ARBA" id="ARBA00001931"/>
    </source>
</evidence>
<dbReference type="InterPro" id="IPR011047">
    <property type="entry name" value="Quinoprotein_ADH-like_sf"/>
</dbReference>
<dbReference type="InterPro" id="IPR018391">
    <property type="entry name" value="PQQ_b-propeller_rpt"/>
</dbReference>
<dbReference type="InterPro" id="IPR017511">
    <property type="entry name" value="PQQ_mDH"/>
</dbReference>
<organism evidence="7 8">
    <name type="scientific">Pseudomonas chlororaphis O6</name>
    <dbReference type="NCBI Taxonomy" id="1037915"/>
    <lineage>
        <taxon>Bacteria</taxon>
        <taxon>Pseudomonadati</taxon>
        <taxon>Pseudomonadota</taxon>
        <taxon>Gammaproteobacteria</taxon>
        <taxon>Pseudomonadales</taxon>
        <taxon>Pseudomonadaceae</taxon>
        <taxon>Pseudomonas</taxon>
    </lineage>
</organism>
<dbReference type="CDD" id="cd10280">
    <property type="entry name" value="PQQ_mGDH"/>
    <property type="match status" value="1"/>
</dbReference>
<name>A0AB33WKT8_9PSED</name>
<dbReference type="RefSeq" id="WP_009047544.1">
    <property type="nucleotide sequence ID" value="NZ_CM001490.1"/>
</dbReference>
<evidence type="ECO:0000256" key="4">
    <source>
        <dbReference type="SAM" id="MobiDB-lite"/>
    </source>
</evidence>
<feature type="region of interest" description="Disordered" evidence="4">
    <location>
        <begin position="515"/>
        <end position="537"/>
    </location>
</feature>
<comment type="caution">
    <text evidence="7">The sequence shown here is derived from an EMBL/GenBank/DDBJ whole genome shotgun (WGS) entry which is preliminary data.</text>
</comment>
<evidence type="ECO:0000259" key="6">
    <source>
        <dbReference type="Pfam" id="PF01011"/>
    </source>
</evidence>
<dbReference type="GO" id="GO:0008876">
    <property type="term" value="F:quinoprotein glucose dehydrogenase activity"/>
    <property type="evidence" value="ECO:0007669"/>
    <property type="project" value="UniProtKB-EC"/>
</dbReference>
<evidence type="ECO:0000256" key="3">
    <source>
        <dbReference type="ARBA" id="ARBA00023002"/>
    </source>
</evidence>
<dbReference type="GO" id="GO:0016020">
    <property type="term" value="C:membrane"/>
    <property type="evidence" value="ECO:0007669"/>
    <property type="project" value="InterPro"/>
</dbReference>
<accession>A0AB33WKT8</accession>
<feature type="transmembrane region" description="Helical" evidence="5">
    <location>
        <begin position="123"/>
        <end position="145"/>
    </location>
</feature>
<dbReference type="Proteomes" id="UP000003790">
    <property type="component" value="Chromosome"/>
</dbReference>
<evidence type="ECO:0000256" key="2">
    <source>
        <dbReference type="ARBA" id="ARBA00008156"/>
    </source>
</evidence>
<dbReference type="PANTHER" id="PTHR32303">
    <property type="entry name" value="QUINOPROTEIN ALCOHOL DEHYDROGENASE (CYTOCHROME C)"/>
    <property type="match status" value="1"/>
</dbReference>
<dbReference type="InterPro" id="IPR002372">
    <property type="entry name" value="PQQ_rpt_dom"/>
</dbReference>
<feature type="region of interest" description="Disordered" evidence="4">
    <location>
        <begin position="625"/>
        <end position="648"/>
    </location>
</feature>
<evidence type="ECO:0000256" key="5">
    <source>
        <dbReference type="SAM" id="Phobius"/>
    </source>
</evidence>
<protein>
    <submittedName>
        <fullName evidence="7">Quinoprotein glucose dehydrogenase</fullName>
        <ecNumber evidence="7">1.1.5.2</ecNumber>
    </submittedName>
</protein>
<feature type="compositionally biased region" description="Basic and acidic residues" evidence="4">
    <location>
        <begin position="625"/>
        <end position="639"/>
    </location>
</feature>
<dbReference type="AlphaFoldDB" id="A0AB33WKT8"/>
<comment type="similarity">
    <text evidence="2">Belongs to the bacterial PQQ dehydrogenase family.</text>
</comment>
<feature type="domain" description="Pyrrolo-quinoline quinone repeat" evidence="6">
    <location>
        <begin position="175"/>
        <end position="777"/>
    </location>
</feature>
<dbReference type="EMBL" id="AHOT01000027">
    <property type="protein sequence ID" value="EIM13689.1"/>
    <property type="molecule type" value="Genomic_DNA"/>
</dbReference>
<feature type="transmembrane region" description="Helical" evidence="5">
    <location>
        <begin position="12"/>
        <end position="34"/>
    </location>
</feature>
<proteinExistence type="inferred from homology"/>
<dbReference type="PANTHER" id="PTHR32303:SF4">
    <property type="entry name" value="QUINOPROTEIN GLUCOSE DEHYDROGENASE"/>
    <property type="match status" value="1"/>
</dbReference>
<feature type="transmembrane region" description="Helical" evidence="5">
    <location>
        <begin position="40"/>
        <end position="58"/>
    </location>
</feature>
<gene>
    <name evidence="7" type="primary">gcd_1</name>
    <name evidence="7" type="ORF">PchlO6_1551</name>
</gene>